<name>A0ABT5XSN0_9FLAO</name>
<reference evidence="4 5" key="1">
    <citation type="submission" date="2023-03" db="EMBL/GenBank/DDBJ databases">
        <title>Muricauda XX sp. nov. and Muricauda XXX sp. nov., two novel species isolated from Okinawa Trough.</title>
        <authorList>
            <person name="Cao W."/>
            <person name="Deng X."/>
        </authorList>
    </citation>
    <scope>NUCLEOTIDE SEQUENCE [LARGE SCALE GENOMIC DNA]</scope>
    <source>
        <strain evidence="4 5">81s02</strain>
    </source>
</reference>
<dbReference type="Gene3D" id="2.40.50.100">
    <property type="match status" value="1"/>
</dbReference>
<dbReference type="Proteomes" id="UP001217083">
    <property type="component" value="Unassembled WGS sequence"/>
</dbReference>
<proteinExistence type="inferred from homology"/>
<keyword evidence="5" id="KW-1185">Reference proteome</keyword>
<comment type="caution">
    <text evidence="4">The sequence shown here is derived from an EMBL/GenBank/DDBJ whole genome shotgun (WGS) entry which is preliminary data.</text>
</comment>
<dbReference type="EMBL" id="JARFVA010000007">
    <property type="protein sequence ID" value="MDF0708830.1"/>
    <property type="molecule type" value="Genomic_DNA"/>
</dbReference>
<dbReference type="PROSITE" id="PS51257">
    <property type="entry name" value="PROKAR_LIPOPROTEIN"/>
    <property type="match status" value="1"/>
</dbReference>
<gene>
    <name evidence="4" type="ORF">PY091_16560</name>
</gene>
<dbReference type="SUPFAM" id="SSF111369">
    <property type="entry name" value="HlyD-like secretion proteins"/>
    <property type="match status" value="1"/>
</dbReference>
<organism evidence="4 5">
    <name type="scientific">Flagellimonas okinawensis</name>
    <dbReference type="NCBI Taxonomy" id="3031324"/>
    <lineage>
        <taxon>Bacteria</taxon>
        <taxon>Pseudomonadati</taxon>
        <taxon>Bacteroidota</taxon>
        <taxon>Flavobacteriia</taxon>
        <taxon>Flavobacteriales</taxon>
        <taxon>Flavobacteriaceae</taxon>
        <taxon>Flagellimonas</taxon>
    </lineage>
</organism>
<dbReference type="InterPro" id="IPR006143">
    <property type="entry name" value="RND_pump_MFP"/>
</dbReference>
<evidence type="ECO:0000259" key="3">
    <source>
        <dbReference type="Pfam" id="PF25954"/>
    </source>
</evidence>
<evidence type="ECO:0000256" key="2">
    <source>
        <dbReference type="SAM" id="Coils"/>
    </source>
</evidence>
<dbReference type="Pfam" id="PF25954">
    <property type="entry name" value="Beta-barrel_RND_2"/>
    <property type="match status" value="1"/>
</dbReference>
<evidence type="ECO:0000256" key="1">
    <source>
        <dbReference type="ARBA" id="ARBA00009477"/>
    </source>
</evidence>
<feature type="coiled-coil region" evidence="2">
    <location>
        <begin position="152"/>
        <end position="183"/>
    </location>
</feature>
<dbReference type="InterPro" id="IPR058792">
    <property type="entry name" value="Beta-barrel_RND_2"/>
</dbReference>
<dbReference type="NCBIfam" id="TIGR01730">
    <property type="entry name" value="RND_mfp"/>
    <property type="match status" value="1"/>
</dbReference>
<accession>A0ABT5XSN0</accession>
<protein>
    <submittedName>
        <fullName evidence="4">Efflux RND transporter periplasmic adaptor subunit</fullName>
    </submittedName>
</protein>
<evidence type="ECO:0000313" key="5">
    <source>
        <dbReference type="Proteomes" id="UP001217083"/>
    </source>
</evidence>
<feature type="domain" description="CusB-like beta-barrel" evidence="3">
    <location>
        <begin position="235"/>
        <end position="300"/>
    </location>
</feature>
<sequence length="361" mass="40500">MRYHIYLFMAFMALTACSESKEKSYPTRMSLTESVYASATVQPDSLYQAYSNVLGILDKVWVEEGDIVKRGDPILHVTNTSPALNAENARLAWELAKENYDGRAAVLASIQDEIKAAKLKLDNDSINYFRQKNLWNQNIGSKVEFDSKQLAYQLSQNNLNLLNRKYEQTQNELETQLKRSENTYRTSLTASADFTIASKINGTVYALYKNPGEIVNTQEPVASVGKSQEFIIELLVDEVDIVKLKLGQKVYLTLDSYGTEVFEATLDKIYPRKDERSQTFKAEALFNAPPSVLYPGLSGEGNIVISQKEDALIIPKEFLIGDSTVITDEGETTVILGLQNLDMVEVIDGIDEKTAIYKPMP</sequence>
<dbReference type="PANTHER" id="PTHR30469">
    <property type="entry name" value="MULTIDRUG RESISTANCE PROTEIN MDTA"/>
    <property type="match status" value="1"/>
</dbReference>
<comment type="similarity">
    <text evidence="1">Belongs to the membrane fusion protein (MFP) (TC 8.A.1) family.</text>
</comment>
<evidence type="ECO:0000313" key="4">
    <source>
        <dbReference type="EMBL" id="MDF0708830.1"/>
    </source>
</evidence>
<dbReference type="Gene3D" id="2.40.30.170">
    <property type="match status" value="1"/>
</dbReference>
<keyword evidence="2" id="KW-0175">Coiled coil</keyword>
<dbReference type="PANTHER" id="PTHR30469:SF33">
    <property type="entry name" value="SLR1207 PROTEIN"/>
    <property type="match status" value="1"/>
</dbReference>
<dbReference type="RefSeq" id="WP_275650627.1">
    <property type="nucleotide sequence ID" value="NZ_JARFVA010000007.1"/>
</dbReference>